<dbReference type="Proteomes" id="UP000323221">
    <property type="component" value="Unassembled WGS sequence"/>
</dbReference>
<feature type="region of interest" description="Disordered" evidence="1">
    <location>
        <begin position="44"/>
        <end position="94"/>
    </location>
</feature>
<dbReference type="AlphaFoldDB" id="A0A5M8QJ24"/>
<accession>A0A5M8QJ24</accession>
<evidence type="ECO:0000313" key="2">
    <source>
        <dbReference type="EMBL" id="KAA6435141.1"/>
    </source>
</evidence>
<organism evidence="2 3">
    <name type="scientific">Agrococcus sediminis</name>
    <dbReference type="NCBI Taxonomy" id="2599924"/>
    <lineage>
        <taxon>Bacteria</taxon>
        <taxon>Bacillati</taxon>
        <taxon>Actinomycetota</taxon>
        <taxon>Actinomycetes</taxon>
        <taxon>Micrococcales</taxon>
        <taxon>Microbacteriaceae</taxon>
        <taxon>Agrococcus</taxon>
    </lineage>
</organism>
<evidence type="ECO:0000256" key="1">
    <source>
        <dbReference type="SAM" id="MobiDB-lite"/>
    </source>
</evidence>
<evidence type="ECO:0008006" key="4">
    <source>
        <dbReference type="Google" id="ProtNLM"/>
    </source>
</evidence>
<keyword evidence="3" id="KW-1185">Reference proteome</keyword>
<dbReference type="EMBL" id="VOIR01000012">
    <property type="protein sequence ID" value="KAA6435141.1"/>
    <property type="molecule type" value="Genomic_DNA"/>
</dbReference>
<sequence length="222" mass="23219">MSKASTAKRRAAVRRRRTLLGLLALVAVAALVLLVWRPWEAGSDAPPPAPSGTAAPSPQPSATPTPTPTPTPTQPFTPVGGTPETGEPTEPCAPEQVRLTPATDRSSYAAGERVQLSFTIENTGEAACSLNAGTAVQEYEIRTGDQVVYRWSDCAADVQDNVVQLEPGAPQSTVPVEWDRTASSVDSCTAERPQVAAGGAAYSLSVRVGEYASTAATQFILE</sequence>
<evidence type="ECO:0000313" key="3">
    <source>
        <dbReference type="Proteomes" id="UP000323221"/>
    </source>
</evidence>
<feature type="compositionally biased region" description="Pro residues" evidence="1">
    <location>
        <begin position="57"/>
        <end position="75"/>
    </location>
</feature>
<reference evidence="2 3" key="1">
    <citation type="submission" date="2019-08" db="EMBL/GenBank/DDBJ databases">
        <title>Agrococcus lahaulensis sp. nov., isolated from a cold desert of the Indian Himalayas.</title>
        <authorList>
            <person name="Qu J.H."/>
        </authorList>
    </citation>
    <scope>NUCLEOTIDE SEQUENCE [LARGE SCALE GENOMIC DNA]</scope>
    <source>
        <strain evidence="2 3">NS18</strain>
    </source>
</reference>
<gene>
    <name evidence="2" type="ORF">FQ330_05125</name>
</gene>
<dbReference type="RefSeq" id="WP_146355742.1">
    <property type="nucleotide sequence ID" value="NZ_VOIR01000012.1"/>
</dbReference>
<proteinExistence type="predicted"/>
<comment type="caution">
    <text evidence="2">The sequence shown here is derived from an EMBL/GenBank/DDBJ whole genome shotgun (WGS) entry which is preliminary data.</text>
</comment>
<name>A0A5M8QJ24_9MICO</name>
<dbReference type="OrthoDB" id="5189092at2"/>
<protein>
    <recommendedName>
        <fullName evidence="4">DUF4232 domain-containing protein</fullName>
    </recommendedName>
</protein>
<feature type="compositionally biased region" description="Low complexity" evidence="1">
    <location>
        <begin position="76"/>
        <end position="90"/>
    </location>
</feature>